<gene>
    <name evidence="2" type="ORF">AAFH96_35315</name>
</gene>
<feature type="non-terminal residue" evidence="2">
    <location>
        <position position="574"/>
    </location>
</feature>
<protein>
    <submittedName>
        <fullName evidence="2">Uncharacterized protein</fullName>
    </submittedName>
</protein>
<feature type="compositionally biased region" description="Basic and acidic residues" evidence="1">
    <location>
        <begin position="292"/>
        <end position="397"/>
    </location>
</feature>
<feature type="region of interest" description="Disordered" evidence="1">
    <location>
        <begin position="26"/>
        <end position="574"/>
    </location>
</feature>
<evidence type="ECO:0000256" key="1">
    <source>
        <dbReference type="SAM" id="MobiDB-lite"/>
    </source>
</evidence>
<feature type="compositionally biased region" description="Basic and acidic residues" evidence="1">
    <location>
        <begin position="110"/>
        <end position="124"/>
    </location>
</feature>
<reference evidence="2 3" key="1">
    <citation type="submission" date="2024-04" db="EMBL/GenBank/DDBJ databases">
        <title>Polymorphospora sp. isolated from Baiyangdian Lake in Xiong'an New Area.</title>
        <authorList>
            <person name="Zhang X."/>
            <person name="Liu J."/>
        </authorList>
    </citation>
    <scope>NUCLEOTIDE SEQUENCE [LARGE SCALE GENOMIC DNA]</scope>
    <source>
        <strain evidence="2 3">2-325</strain>
    </source>
</reference>
<evidence type="ECO:0000313" key="3">
    <source>
        <dbReference type="Proteomes" id="UP001582793"/>
    </source>
</evidence>
<dbReference type="EMBL" id="JBCGDC010000223">
    <property type="protein sequence ID" value="MFB6398305.1"/>
    <property type="molecule type" value="Genomic_DNA"/>
</dbReference>
<feature type="compositionally biased region" description="Pro residues" evidence="1">
    <location>
        <begin position="66"/>
        <end position="75"/>
    </location>
</feature>
<feature type="compositionally biased region" description="Basic and acidic residues" evidence="1">
    <location>
        <begin position="499"/>
        <end position="524"/>
    </location>
</feature>
<feature type="compositionally biased region" description="Basic and acidic residues" evidence="1">
    <location>
        <begin position="406"/>
        <end position="418"/>
    </location>
</feature>
<feature type="compositionally biased region" description="Basic and acidic residues" evidence="1">
    <location>
        <begin position="451"/>
        <end position="472"/>
    </location>
</feature>
<keyword evidence="3" id="KW-1185">Reference proteome</keyword>
<feature type="compositionally biased region" description="Basic and acidic residues" evidence="1">
    <location>
        <begin position="222"/>
        <end position="243"/>
    </location>
</feature>
<feature type="compositionally biased region" description="Basic and acidic residues" evidence="1">
    <location>
        <begin position="253"/>
        <end position="272"/>
    </location>
</feature>
<evidence type="ECO:0000313" key="2">
    <source>
        <dbReference type="EMBL" id="MFB6398305.1"/>
    </source>
</evidence>
<dbReference type="Proteomes" id="UP001582793">
    <property type="component" value="Unassembled WGS sequence"/>
</dbReference>
<name>A0ABV5D215_9ACTN</name>
<comment type="caution">
    <text evidence="2">The sequence shown here is derived from an EMBL/GenBank/DDBJ whole genome shotgun (WGS) entry which is preliminary data.</text>
</comment>
<sequence length="574" mass="64164">MTDNRFDFHRSRNDPDWMVEITAEWVPQVPGQRYPGDTGPLRNGAGAIRRPTASGRAGVYQSGQRPAPPPGPFPPRLTGVDGHGAPPPRSGRPAADERRPPYPDGPFTDGRGRWTDEPGPRYDDGFAGPRAPRHEPDPRGRRHDPDRRHDHDPRHDGGPGPRDRRYDGPPDGPGRRDGFPDRRFADGRGGQRPEEHDRRVPDDAWRGPGDGRRPGSHSAGRGSDRGYDGRDGSHTDGRGRVPLDGRGGPLTDGRGRAPVDGWGPHHDRRDPGGRGPGAYPADGRIYGGYGPEPRHPDRRDVDHREFDRRDPDRREFDRRDFDHRGVDRRDLDRREPERHGPDRRDLDRHGSDRREPDGRRAPHADGRDGWQGPRHPDNRRDGWDGLHGDRRGRDSWDGRGATPRPPEPEPRHPRDRDPYATGPVSPPAGGPRLYGEPRPHRDGPPPADIPSRPDDRRPAEPDHRQVEPDHRRPTASGPPHTGPDGWDSDRHRQPGRPVRQPDRDLPYPFGREADEPERDHDPRRGPGRPAPVSGGAGPLDEPYGRVRPPLPEQPDAARDVPPTDAARRVPPTDA</sequence>
<proteinExistence type="predicted"/>
<organism evidence="2 3">
    <name type="scientific">Polymorphospora lycopeni</name>
    <dbReference type="NCBI Taxonomy" id="3140240"/>
    <lineage>
        <taxon>Bacteria</taxon>
        <taxon>Bacillati</taxon>
        <taxon>Actinomycetota</taxon>
        <taxon>Actinomycetes</taxon>
        <taxon>Micromonosporales</taxon>
        <taxon>Micromonosporaceae</taxon>
        <taxon>Polymorphospora</taxon>
    </lineage>
</organism>
<feature type="compositionally biased region" description="Basic and acidic residues" evidence="1">
    <location>
        <begin position="132"/>
        <end position="213"/>
    </location>
</feature>
<accession>A0ABV5D215</accession>